<name>A0AAE9CW91_CAEBR</name>
<evidence type="ECO:0000313" key="1">
    <source>
        <dbReference type="EMBL" id="ULT84143.1"/>
    </source>
</evidence>
<evidence type="ECO:0000313" key="2">
    <source>
        <dbReference type="Proteomes" id="UP000827892"/>
    </source>
</evidence>
<gene>
    <name evidence="1" type="ORF">L3Y34_013051</name>
</gene>
<dbReference type="AlphaFoldDB" id="A0AAE9CW91"/>
<dbReference type="RefSeq" id="XP_002645454.2">
    <property type="nucleotide sequence ID" value="XM_002645408.2"/>
</dbReference>
<sequence>MNPYFQLHSTSTNMDIAGPLPLNMPENELAILDRILNALIHRMNVLVDGLETPQEVLDFLEETVIIAERMFIVGNEPLTGNGVTDLENLYWALFPRYVHLILNDVAFLEMLNNN</sequence>
<reference evidence="1 2" key="1">
    <citation type="submission" date="2022-05" db="EMBL/GenBank/DDBJ databases">
        <title>Chromosome-level reference genomes for two strains of Caenorhabditis briggsae: an improved platform for comparative genomics.</title>
        <authorList>
            <person name="Stevens L."/>
            <person name="Andersen E.C."/>
        </authorList>
    </citation>
    <scope>NUCLEOTIDE SEQUENCE [LARGE SCALE GENOMIC DNA]</scope>
    <source>
        <strain evidence="1">QX1410_ONT</strain>
        <tissue evidence="1">Whole-organism</tissue>
    </source>
</reference>
<dbReference type="Proteomes" id="UP000827892">
    <property type="component" value="Chromosome X"/>
</dbReference>
<organism evidence="1 2">
    <name type="scientific">Caenorhabditis briggsae</name>
    <dbReference type="NCBI Taxonomy" id="6238"/>
    <lineage>
        <taxon>Eukaryota</taxon>
        <taxon>Metazoa</taxon>
        <taxon>Ecdysozoa</taxon>
        <taxon>Nematoda</taxon>
        <taxon>Chromadorea</taxon>
        <taxon>Rhabditida</taxon>
        <taxon>Rhabditina</taxon>
        <taxon>Rhabditomorpha</taxon>
        <taxon>Rhabditoidea</taxon>
        <taxon>Rhabditidae</taxon>
        <taxon>Peloderinae</taxon>
        <taxon>Caenorhabditis</taxon>
    </lineage>
</organism>
<protein>
    <submittedName>
        <fullName evidence="1">Uncharacterized protein</fullName>
    </submittedName>
</protein>
<accession>A0AAE9CW91</accession>
<dbReference type="KEGG" id="cbr:CBG_22685"/>
<proteinExistence type="predicted"/>
<dbReference type="EMBL" id="CP090896">
    <property type="protein sequence ID" value="ULT84143.1"/>
    <property type="molecule type" value="Genomic_DNA"/>
</dbReference>